<feature type="domain" description="Nmd3 N-terminal" evidence="8">
    <location>
        <begin position="25"/>
        <end position="255"/>
    </location>
</feature>
<evidence type="ECO:0000259" key="10">
    <source>
        <dbReference type="Pfam" id="PF21193"/>
    </source>
</evidence>
<evidence type="ECO:0000256" key="2">
    <source>
        <dbReference type="ARBA" id="ARBA00017035"/>
    </source>
</evidence>
<keyword evidence="4 7" id="KW-0963">Cytoplasm</keyword>
<evidence type="ECO:0000256" key="6">
    <source>
        <dbReference type="ARBA" id="ARBA00023242"/>
    </source>
</evidence>
<protein>
    <recommendedName>
        <fullName evidence="2 7">60S ribosomal export protein NMD3</fullName>
    </recommendedName>
</protein>
<comment type="caution">
    <text evidence="11">The sequence shown here is derived from an EMBL/GenBank/DDBJ whole genome shotgun (WGS) entry which is preliminary data.</text>
</comment>
<dbReference type="GO" id="GO:0015031">
    <property type="term" value="P:protein transport"/>
    <property type="evidence" value="ECO:0007669"/>
    <property type="project" value="UniProtKB-KW"/>
</dbReference>
<keyword evidence="3 7" id="KW-0813">Transport</keyword>
<keyword evidence="5 7" id="KW-0653">Protein transport</keyword>
<dbReference type="Proteomes" id="UP000319663">
    <property type="component" value="Unassembled WGS sequence"/>
</dbReference>
<gene>
    <name evidence="11" type="primary">NMD3</name>
    <name evidence="11" type="ORF">MPDQ_007106</name>
</gene>
<dbReference type="STRING" id="5098.A0A507R4F3"/>
<dbReference type="GO" id="GO:0043023">
    <property type="term" value="F:ribosomal large subunit binding"/>
    <property type="evidence" value="ECO:0007669"/>
    <property type="project" value="InterPro"/>
</dbReference>
<dbReference type="PANTHER" id="PTHR12746">
    <property type="entry name" value="NONSENSE-MEDIATED MRNA DECAY PROTEIN 3"/>
    <property type="match status" value="1"/>
</dbReference>
<reference evidence="11 12" key="1">
    <citation type="submission" date="2019-06" db="EMBL/GenBank/DDBJ databases">
        <title>Wine fermentation using esterase from Monascus purpureus.</title>
        <authorList>
            <person name="Geng C."/>
            <person name="Zhang Y."/>
        </authorList>
    </citation>
    <scope>NUCLEOTIDE SEQUENCE [LARGE SCALE GENOMIC DNA]</scope>
    <source>
        <strain evidence="11">HQ1</strain>
    </source>
</reference>
<evidence type="ECO:0000313" key="11">
    <source>
        <dbReference type="EMBL" id="TQB76711.1"/>
    </source>
</evidence>
<organism evidence="11 12">
    <name type="scientific">Monascus purpureus</name>
    <name type="common">Red mold</name>
    <name type="synonym">Monascus anka</name>
    <dbReference type="NCBI Taxonomy" id="5098"/>
    <lineage>
        <taxon>Eukaryota</taxon>
        <taxon>Fungi</taxon>
        <taxon>Dikarya</taxon>
        <taxon>Ascomycota</taxon>
        <taxon>Pezizomycotina</taxon>
        <taxon>Eurotiomycetes</taxon>
        <taxon>Eurotiomycetidae</taxon>
        <taxon>Eurotiales</taxon>
        <taxon>Aspergillaceae</taxon>
        <taxon>Monascus</taxon>
    </lineage>
</organism>
<sequence>MSMDLDGPVPIAAIQQEEQIATILCCNCGAPIDGTTAAGALCQDCIKLTVDISQGIQREATLHTCKDCERWLQPPNSWVSAAPESKELLAICLRRLRGLSKVRIIDASFIWTEPHSRRIRVKITIQQEAFQNTIVQQTFEVMYVVATQQCVECAKSYTRNTWQASVQVRQKVPHKRTFLYLEQLILKHGAHKDTVNIKEAKDGLDFYFGQKNHAEKMVEFLSSVAPTRVKKAQELISMDVHTSTKSYKFTYSVELIPICKDDLVALPLKLARSLGNIAPLTLCYRVGTAVNLLDPNTLQTTEVPTPTYWRSPFKNLADVTELVEFIIMDIEPVGHTNGRFHLAEVTVARASDLGANDTTYFARTHLGGVLHVGDSALGYHLTGANFNDENFEAIEASGQYGSTIPDVILVKKHYARKKKPKSRSWRVKRMAREYEEEALAAGGRRKEDQDRLEQDFEMFLRDIEEDQELRSTLALYKNKNARPKADRMEGVEGGMDEMVEDSESDDGVPKINMDELLDDFDELNMNDE</sequence>
<evidence type="ECO:0000313" key="12">
    <source>
        <dbReference type="Proteomes" id="UP000319663"/>
    </source>
</evidence>
<dbReference type="OrthoDB" id="203821at2759"/>
<comment type="subcellular location">
    <subcellularLocation>
        <location evidence="7">Cytoplasm</location>
    </subcellularLocation>
    <subcellularLocation>
        <location evidence="7">Nucleus</location>
    </subcellularLocation>
</comment>
<dbReference type="Pfam" id="PF21192">
    <property type="entry name" value="OB_NMD3"/>
    <property type="match status" value="1"/>
</dbReference>
<dbReference type="InterPro" id="IPR048899">
    <property type="entry name" value="NMD_SH3"/>
</dbReference>
<comment type="function">
    <text evidence="7">Acts as an adapter for the XPO1/CRM1-mediated export of the 60S ribosomal subunit.</text>
</comment>
<feature type="domain" description="60S ribosomal export protein NMD3 OB-fold" evidence="9">
    <location>
        <begin position="322"/>
        <end position="412"/>
    </location>
</feature>
<dbReference type="InterPro" id="IPR007064">
    <property type="entry name" value="Nmd3_N"/>
</dbReference>
<keyword evidence="6 7" id="KW-0539">Nucleus</keyword>
<comment type="similarity">
    <text evidence="1 7">Belongs to the NMD3 family.</text>
</comment>
<evidence type="ECO:0000259" key="9">
    <source>
        <dbReference type="Pfam" id="PF21192"/>
    </source>
</evidence>
<evidence type="ECO:0000256" key="5">
    <source>
        <dbReference type="ARBA" id="ARBA00022927"/>
    </source>
</evidence>
<evidence type="ECO:0000256" key="1">
    <source>
        <dbReference type="ARBA" id="ARBA00009794"/>
    </source>
</evidence>
<evidence type="ECO:0000256" key="4">
    <source>
        <dbReference type="ARBA" id="ARBA00022490"/>
    </source>
</evidence>
<accession>A0A507R4F3</accession>
<dbReference type="GO" id="GO:0005737">
    <property type="term" value="C:cytoplasm"/>
    <property type="evidence" value="ECO:0007669"/>
    <property type="project" value="UniProtKB-SubCell"/>
</dbReference>
<evidence type="ECO:0000256" key="3">
    <source>
        <dbReference type="ARBA" id="ARBA00022448"/>
    </source>
</evidence>
<name>A0A507R4F3_MONPU</name>
<dbReference type="AlphaFoldDB" id="A0A507R4F3"/>
<dbReference type="InterPro" id="IPR039768">
    <property type="entry name" value="Nmd3"/>
</dbReference>
<evidence type="ECO:0000259" key="8">
    <source>
        <dbReference type="Pfam" id="PF04981"/>
    </source>
</evidence>
<dbReference type="EMBL" id="VIFY01000007">
    <property type="protein sequence ID" value="TQB76711.1"/>
    <property type="molecule type" value="Genomic_DNA"/>
</dbReference>
<dbReference type="GO" id="GO:0005634">
    <property type="term" value="C:nucleus"/>
    <property type="evidence" value="ECO:0007669"/>
    <property type="project" value="UniProtKB-SubCell"/>
</dbReference>
<dbReference type="Pfam" id="PF21193">
    <property type="entry name" value="NMD_SH3"/>
    <property type="match status" value="1"/>
</dbReference>
<feature type="domain" description="60S ribosomal export protein NMD3 SH3" evidence="10">
    <location>
        <begin position="258"/>
        <end position="304"/>
    </location>
</feature>
<proteinExistence type="inferred from homology"/>
<dbReference type="InterPro" id="IPR048898">
    <property type="entry name" value="OB_NMD3"/>
</dbReference>
<dbReference type="PANTHER" id="PTHR12746:SF2">
    <property type="entry name" value="60S RIBOSOMAL EXPORT PROTEIN NMD3"/>
    <property type="match status" value="1"/>
</dbReference>
<dbReference type="GO" id="GO:0000055">
    <property type="term" value="P:ribosomal large subunit export from nucleus"/>
    <property type="evidence" value="ECO:0007669"/>
    <property type="project" value="TreeGrafter"/>
</dbReference>
<dbReference type="Pfam" id="PF04981">
    <property type="entry name" value="NMD3"/>
    <property type="match status" value="1"/>
</dbReference>
<keyword evidence="12" id="KW-1185">Reference proteome</keyword>
<evidence type="ECO:0000256" key="7">
    <source>
        <dbReference type="RuleBase" id="RU364108"/>
    </source>
</evidence>